<dbReference type="InterPro" id="IPR032807">
    <property type="entry name" value="GNVR"/>
</dbReference>
<dbReference type="InterPro" id="IPR050445">
    <property type="entry name" value="Bact_polysacc_biosynth/exp"/>
</dbReference>
<keyword evidence="13 16" id="KW-0472">Membrane</keyword>
<comment type="similarity">
    <text evidence="3">Belongs to the etk/wzc family.</text>
</comment>
<accession>A0A1H5SQF5</accession>
<keyword evidence="9" id="KW-0547">Nucleotide-binding</keyword>
<evidence type="ECO:0000256" key="14">
    <source>
        <dbReference type="ARBA" id="ARBA00023137"/>
    </source>
</evidence>
<dbReference type="SUPFAM" id="SSF52540">
    <property type="entry name" value="P-loop containing nucleoside triphosphate hydrolases"/>
    <property type="match status" value="1"/>
</dbReference>
<keyword evidence="12 16" id="KW-1133">Transmembrane helix</keyword>
<evidence type="ECO:0000256" key="12">
    <source>
        <dbReference type="ARBA" id="ARBA00022989"/>
    </source>
</evidence>
<dbReference type="GO" id="GO:0004715">
    <property type="term" value="F:non-membrane spanning protein tyrosine kinase activity"/>
    <property type="evidence" value="ECO:0007669"/>
    <property type="project" value="UniProtKB-EC"/>
</dbReference>
<dbReference type="PANTHER" id="PTHR32309:SF13">
    <property type="entry name" value="FERRIC ENTEROBACTIN TRANSPORT PROTEIN FEPE"/>
    <property type="match status" value="1"/>
</dbReference>
<dbReference type="AlphaFoldDB" id="A0A1H5SQF5"/>
<dbReference type="InterPro" id="IPR027417">
    <property type="entry name" value="P-loop_NTPase"/>
</dbReference>
<evidence type="ECO:0000313" key="21">
    <source>
        <dbReference type="Proteomes" id="UP000236728"/>
    </source>
</evidence>
<organism evidence="20 21">
    <name type="scientific">Bryocella elongata</name>
    <dbReference type="NCBI Taxonomy" id="863522"/>
    <lineage>
        <taxon>Bacteria</taxon>
        <taxon>Pseudomonadati</taxon>
        <taxon>Acidobacteriota</taxon>
        <taxon>Terriglobia</taxon>
        <taxon>Terriglobales</taxon>
        <taxon>Acidobacteriaceae</taxon>
        <taxon>Bryocella</taxon>
    </lineage>
</organism>
<proteinExistence type="inferred from homology"/>
<evidence type="ECO:0000256" key="15">
    <source>
        <dbReference type="ARBA" id="ARBA00051245"/>
    </source>
</evidence>
<evidence type="ECO:0000256" key="5">
    <source>
        <dbReference type="ARBA" id="ARBA00022475"/>
    </source>
</evidence>
<evidence type="ECO:0000256" key="2">
    <source>
        <dbReference type="ARBA" id="ARBA00007316"/>
    </source>
</evidence>
<name>A0A1H5SQF5_9BACT</name>
<evidence type="ECO:0000256" key="11">
    <source>
        <dbReference type="ARBA" id="ARBA00022840"/>
    </source>
</evidence>
<reference evidence="20 21" key="1">
    <citation type="submission" date="2016-10" db="EMBL/GenBank/DDBJ databases">
        <authorList>
            <person name="de Groot N.N."/>
        </authorList>
    </citation>
    <scope>NUCLEOTIDE SEQUENCE [LARGE SCALE GENOMIC DNA]</scope>
    <source>
        <strain evidence="20 21">DSM 22489</strain>
    </source>
</reference>
<dbReference type="InterPro" id="IPR003856">
    <property type="entry name" value="LPS_length_determ_N"/>
</dbReference>
<dbReference type="Pfam" id="PF13807">
    <property type="entry name" value="GNVR"/>
    <property type="match status" value="1"/>
</dbReference>
<keyword evidence="5" id="KW-1003">Cell membrane</keyword>
<dbReference type="Pfam" id="PF02706">
    <property type="entry name" value="Wzz"/>
    <property type="match status" value="1"/>
</dbReference>
<dbReference type="GO" id="GO:0005886">
    <property type="term" value="C:plasma membrane"/>
    <property type="evidence" value="ECO:0007669"/>
    <property type="project" value="UniProtKB-SubCell"/>
</dbReference>
<dbReference type="NCBIfam" id="TIGR01007">
    <property type="entry name" value="eps_fam"/>
    <property type="match status" value="1"/>
</dbReference>
<dbReference type="GO" id="GO:0005524">
    <property type="term" value="F:ATP binding"/>
    <property type="evidence" value="ECO:0007669"/>
    <property type="project" value="UniProtKB-KW"/>
</dbReference>
<evidence type="ECO:0000256" key="10">
    <source>
        <dbReference type="ARBA" id="ARBA00022777"/>
    </source>
</evidence>
<sequence>MPYDPLQDVTSRSASTHRRSAFRREMHLSDALVILRKKLWLIVGCVVVGVGLAVLLTSLMQRRFSSTVTIEVHKEGGTSLSLEDLSGAGQQLIGGDQLSVDLLTQQAVIGNENIAMKVLEDLGLTNSQPFLALRPANATASGQSLLETDPTYRDSAVNLFQSRLKITLVKGTRLVNVTYTDADPKQAARVANAVVEAYLISSTQQRYDATSKTSAWLTNQLSDLKNKVAESQRRVDDFRQKVGIIGAPTMSSAGSPQVGSDLGSVELARLNDLNAQLTAAETVRIAAEAAYRMTQSRDADVVLGIDSSQLNGAPGALASLDTVRLHQLRTQTGQLEVQISAETQKYGPRNPAILSLKSELAELQRQTNEEISRVGNQAARNLDLARKTEDGLLQSVDREKLRLGHMTTSADQLLLLEQEETSNRTLYQDLYGKLEAANILAGAKSSNVTIVNPARVPSGPSRPQPVQNIALGFLAGLATGLFLAFATAYHNDVLSTPEEVASLTSLPLLGLVPQAGKRRRWAYAYPYAPTKKADAAAESEGKFAWVLKAPRSVVAEACRQIRTAILLSRAEQPRTLLFTSSFSGEGKSTLTSNMAFAFGLQGSRVLLMDADMRRPTLHTKLGLTNGSGLSQCLTSDIDPASVIQVHPDMDKVHVMTSGPVPPAPSELLGSPRFVKLLEQMKKEYDYVFIDSPPVLLVTDAVLTSTLVDGVILVVRSGVTRRTPLRRALEQLAPSRNRLLGLILNAADIESSEFGGGYKYYGDSTYYEDSDA</sequence>
<keyword evidence="21" id="KW-1185">Reference proteome</keyword>
<keyword evidence="7" id="KW-0808">Transferase</keyword>
<keyword evidence="14" id="KW-0829">Tyrosine-protein kinase</keyword>
<evidence type="ECO:0000259" key="17">
    <source>
        <dbReference type="Pfam" id="PF02706"/>
    </source>
</evidence>
<dbReference type="InterPro" id="IPR025669">
    <property type="entry name" value="AAA_dom"/>
</dbReference>
<dbReference type="EC" id="2.7.10.2" evidence="4"/>
<evidence type="ECO:0000259" key="18">
    <source>
        <dbReference type="Pfam" id="PF13614"/>
    </source>
</evidence>
<evidence type="ECO:0000256" key="1">
    <source>
        <dbReference type="ARBA" id="ARBA00004429"/>
    </source>
</evidence>
<comment type="catalytic activity">
    <reaction evidence="15">
        <text>L-tyrosyl-[protein] + ATP = O-phospho-L-tyrosyl-[protein] + ADP + H(+)</text>
        <dbReference type="Rhea" id="RHEA:10596"/>
        <dbReference type="Rhea" id="RHEA-COMP:10136"/>
        <dbReference type="Rhea" id="RHEA-COMP:20101"/>
        <dbReference type="ChEBI" id="CHEBI:15378"/>
        <dbReference type="ChEBI" id="CHEBI:30616"/>
        <dbReference type="ChEBI" id="CHEBI:46858"/>
        <dbReference type="ChEBI" id="CHEBI:61978"/>
        <dbReference type="ChEBI" id="CHEBI:456216"/>
        <dbReference type="EC" id="2.7.10.2"/>
    </reaction>
</comment>
<keyword evidence="6" id="KW-0997">Cell inner membrane</keyword>
<dbReference type="PANTHER" id="PTHR32309">
    <property type="entry name" value="TYROSINE-PROTEIN KINASE"/>
    <property type="match status" value="1"/>
</dbReference>
<feature type="domain" description="AAA" evidence="18">
    <location>
        <begin position="584"/>
        <end position="713"/>
    </location>
</feature>
<keyword evidence="8 16" id="KW-0812">Transmembrane</keyword>
<comment type="similarity">
    <text evidence="2">Belongs to the CpsD/CapB family.</text>
</comment>
<evidence type="ECO:0000256" key="13">
    <source>
        <dbReference type="ARBA" id="ARBA00023136"/>
    </source>
</evidence>
<protein>
    <recommendedName>
        <fullName evidence="4">non-specific protein-tyrosine kinase</fullName>
        <ecNumber evidence="4">2.7.10.2</ecNumber>
    </recommendedName>
</protein>
<evidence type="ECO:0000256" key="8">
    <source>
        <dbReference type="ARBA" id="ARBA00022692"/>
    </source>
</evidence>
<evidence type="ECO:0000256" key="3">
    <source>
        <dbReference type="ARBA" id="ARBA00008883"/>
    </source>
</evidence>
<evidence type="ECO:0000256" key="16">
    <source>
        <dbReference type="SAM" id="Phobius"/>
    </source>
</evidence>
<dbReference type="InterPro" id="IPR005702">
    <property type="entry name" value="Wzc-like_C"/>
</dbReference>
<evidence type="ECO:0000256" key="7">
    <source>
        <dbReference type="ARBA" id="ARBA00022679"/>
    </source>
</evidence>
<evidence type="ECO:0000256" key="4">
    <source>
        <dbReference type="ARBA" id="ARBA00011903"/>
    </source>
</evidence>
<evidence type="ECO:0000256" key="6">
    <source>
        <dbReference type="ARBA" id="ARBA00022519"/>
    </source>
</evidence>
<evidence type="ECO:0000256" key="9">
    <source>
        <dbReference type="ARBA" id="ARBA00022741"/>
    </source>
</evidence>
<evidence type="ECO:0000313" key="20">
    <source>
        <dbReference type="EMBL" id="SEF52862.1"/>
    </source>
</evidence>
<gene>
    <name evidence="20" type="ORF">SAMN05421819_0316</name>
</gene>
<feature type="domain" description="Polysaccharide chain length determinant N-terminal" evidence="17">
    <location>
        <begin position="25"/>
        <end position="115"/>
    </location>
</feature>
<feature type="transmembrane region" description="Helical" evidence="16">
    <location>
        <begin position="39"/>
        <end position="59"/>
    </location>
</feature>
<keyword evidence="11" id="KW-0067">ATP-binding</keyword>
<feature type="domain" description="Tyrosine-protein kinase G-rich" evidence="19">
    <location>
        <begin position="412"/>
        <end position="486"/>
    </location>
</feature>
<keyword evidence="10" id="KW-0418">Kinase</keyword>
<comment type="subcellular location">
    <subcellularLocation>
        <location evidence="1">Cell inner membrane</location>
        <topology evidence="1">Multi-pass membrane protein</topology>
    </subcellularLocation>
</comment>
<dbReference type="EMBL" id="FNVA01000001">
    <property type="protein sequence ID" value="SEF52862.1"/>
    <property type="molecule type" value="Genomic_DNA"/>
</dbReference>
<evidence type="ECO:0000259" key="19">
    <source>
        <dbReference type="Pfam" id="PF13807"/>
    </source>
</evidence>
<dbReference type="Proteomes" id="UP000236728">
    <property type="component" value="Unassembled WGS sequence"/>
</dbReference>
<dbReference type="Gene3D" id="3.40.50.300">
    <property type="entry name" value="P-loop containing nucleotide triphosphate hydrolases"/>
    <property type="match status" value="1"/>
</dbReference>
<dbReference type="Pfam" id="PF13614">
    <property type="entry name" value="AAA_31"/>
    <property type="match status" value="1"/>
</dbReference>
<dbReference type="CDD" id="cd05387">
    <property type="entry name" value="BY-kinase"/>
    <property type="match status" value="1"/>
</dbReference>